<sequence length="65" mass="6696">MTTVTLPLTAMRAEVMALALREPRGPRSLVLRVGGEVVLRSGVGPSTAVSGAHPRFETGAHDGTG</sequence>
<accession>A0ABV1UU83</accession>
<feature type="region of interest" description="Disordered" evidence="1">
    <location>
        <begin position="42"/>
        <end position="65"/>
    </location>
</feature>
<name>A0ABV1UU83_9ACTN</name>
<feature type="compositionally biased region" description="Basic and acidic residues" evidence="1">
    <location>
        <begin position="54"/>
        <end position="65"/>
    </location>
</feature>
<evidence type="ECO:0000313" key="2">
    <source>
        <dbReference type="EMBL" id="MER6614247.1"/>
    </source>
</evidence>
<reference evidence="2 3" key="1">
    <citation type="submission" date="2024-06" db="EMBL/GenBank/DDBJ databases">
        <title>The Natural Products Discovery Center: Release of the First 8490 Sequenced Strains for Exploring Actinobacteria Biosynthetic Diversity.</title>
        <authorList>
            <person name="Kalkreuter E."/>
            <person name="Kautsar S.A."/>
            <person name="Yang D."/>
            <person name="Bader C.D."/>
            <person name="Teijaro C.N."/>
            <person name="Fluegel L."/>
            <person name="Davis C.M."/>
            <person name="Simpson J.R."/>
            <person name="Lauterbach L."/>
            <person name="Steele A.D."/>
            <person name="Gui C."/>
            <person name="Meng S."/>
            <person name="Li G."/>
            <person name="Viehrig K."/>
            <person name="Ye F."/>
            <person name="Su P."/>
            <person name="Kiefer A.F."/>
            <person name="Nichols A."/>
            <person name="Cepeda A.J."/>
            <person name="Yan W."/>
            <person name="Fan B."/>
            <person name="Jiang Y."/>
            <person name="Adhikari A."/>
            <person name="Zheng C.-J."/>
            <person name="Schuster L."/>
            <person name="Cowan T.M."/>
            <person name="Smanski M.J."/>
            <person name="Chevrette M.G."/>
            <person name="De Carvalho L.P.S."/>
            <person name="Shen B."/>
        </authorList>
    </citation>
    <scope>NUCLEOTIDE SEQUENCE [LARGE SCALE GENOMIC DNA]</scope>
    <source>
        <strain evidence="2 3">NPDC000837</strain>
    </source>
</reference>
<dbReference type="RefSeq" id="WP_351976135.1">
    <property type="nucleotide sequence ID" value="NZ_JBEPBX010000009.1"/>
</dbReference>
<evidence type="ECO:0000256" key="1">
    <source>
        <dbReference type="SAM" id="MobiDB-lite"/>
    </source>
</evidence>
<dbReference type="Proteomes" id="UP001445472">
    <property type="component" value="Unassembled WGS sequence"/>
</dbReference>
<organism evidence="2 3">
    <name type="scientific">Streptomyces xantholiticus</name>
    <dbReference type="NCBI Taxonomy" id="68285"/>
    <lineage>
        <taxon>Bacteria</taxon>
        <taxon>Bacillati</taxon>
        <taxon>Actinomycetota</taxon>
        <taxon>Actinomycetes</taxon>
        <taxon>Kitasatosporales</taxon>
        <taxon>Streptomycetaceae</taxon>
        <taxon>Streptomyces</taxon>
    </lineage>
</organism>
<gene>
    <name evidence="2" type="ORF">ABT276_12895</name>
</gene>
<protein>
    <submittedName>
        <fullName evidence="2">Uncharacterized protein</fullName>
    </submittedName>
</protein>
<dbReference type="EMBL" id="JBEPBX010000009">
    <property type="protein sequence ID" value="MER6614247.1"/>
    <property type="molecule type" value="Genomic_DNA"/>
</dbReference>
<proteinExistence type="predicted"/>
<comment type="caution">
    <text evidence="2">The sequence shown here is derived from an EMBL/GenBank/DDBJ whole genome shotgun (WGS) entry which is preliminary data.</text>
</comment>
<keyword evidence="3" id="KW-1185">Reference proteome</keyword>
<evidence type="ECO:0000313" key="3">
    <source>
        <dbReference type="Proteomes" id="UP001445472"/>
    </source>
</evidence>